<comment type="caution">
    <text evidence="1">The sequence shown here is derived from an EMBL/GenBank/DDBJ whole genome shotgun (WGS) entry which is preliminary data.</text>
</comment>
<accession>X0U8I8</accession>
<dbReference type="EMBL" id="BARS01023936">
    <property type="protein sequence ID" value="GAG02104.1"/>
    <property type="molecule type" value="Genomic_DNA"/>
</dbReference>
<gene>
    <name evidence="1" type="ORF">S01H1_38068</name>
</gene>
<name>X0U8I8_9ZZZZ</name>
<sequence length="80" mass="8819">MRVIIKHDLNRVKNGIAARSPELGLAAHGLTEEIARRNLEHLVVLFLRPFERQGILEEEVHALGLAVEDGEAELSVVAMG</sequence>
<organism evidence="1">
    <name type="scientific">marine sediment metagenome</name>
    <dbReference type="NCBI Taxonomy" id="412755"/>
    <lineage>
        <taxon>unclassified sequences</taxon>
        <taxon>metagenomes</taxon>
        <taxon>ecological metagenomes</taxon>
    </lineage>
</organism>
<proteinExistence type="predicted"/>
<evidence type="ECO:0000313" key="1">
    <source>
        <dbReference type="EMBL" id="GAG02104.1"/>
    </source>
</evidence>
<dbReference type="AlphaFoldDB" id="X0U8I8"/>
<reference evidence="1" key="1">
    <citation type="journal article" date="2014" name="Front. Microbiol.">
        <title>High frequency of phylogenetically diverse reductive dehalogenase-homologous genes in deep subseafloor sedimentary metagenomes.</title>
        <authorList>
            <person name="Kawai M."/>
            <person name="Futagami T."/>
            <person name="Toyoda A."/>
            <person name="Takaki Y."/>
            <person name="Nishi S."/>
            <person name="Hori S."/>
            <person name="Arai W."/>
            <person name="Tsubouchi T."/>
            <person name="Morono Y."/>
            <person name="Uchiyama I."/>
            <person name="Ito T."/>
            <person name="Fujiyama A."/>
            <person name="Inagaki F."/>
            <person name="Takami H."/>
        </authorList>
    </citation>
    <scope>NUCLEOTIDE SEQUENCE</scope>
    <source>
        <strain evidence="1">Expedition CK06-06</strain>
    </source>
</reference>
<protein>
    <submittedName>
        <fullName evidence="1">Uncharacterized protein</fullName>
    </submittedName>
</protein>